<organism evidence="1 2">
    <name type="scientific">Flavobacterium orientale</name>
    <dbReference type="NCBI Taxonomy" id="1756020"/>
    <lineage>
        <taxon>Bacteria</taxon>
        <taxon>Pseudomonadati</taxon>
        <taxon>Bacteroidota</taxon>
        <taxon>Flavobacteriia</taxon>
        <taxon>Flavobacteriales</taxon>
        <taxon>Flavobacteriaceae</taxon>
        <taxon>Flavobacterium</taxon>
    </lineage>
</organism>
<proteinExistence type="predicted"/>
<accession>A0A916XWI8</accession>
<name>A0A916XWI8_9FLAO</name>
<dbReference type="EMBL" id="BMFG01000002">
    <property type="protein sequence ID" value="GGD18370.1"/>
    <property type="molecule type" value="Genomic_DNA"/>
</dbReference>
<dbReference type="GO" id="GO:0016788">
    <property type="term" value="F:hydrolase activity, acting on ester bonds"/>
    <property type="evidence" value="ECO:0007669"/>
    <property type="project" value="UniProtKB-ARBA"/>
</dbReference>
<dbReference type="Proteomes" id="UP000625735">
    <property type="component" value="Unassembled WGS sequence"/>
</dbReference>
<gene>
    <name evidence="1" type="ORF">GCM10011343_06270</name>
</gene>
<protein>
    <submittedName>
        <fullName evidence="1">Outer membrane protein</fullName>
    </submittedName>
</protein>
<sequence>MIKNFKLLLLVSLGFVACNSDEEDISGILPEEPPVTAGSADFSKYVALGNSLTAGFSDGALFIKSQENSYAKLLADQFELAGGGEFRIPFMNDNVGGLLFGGMPNASFGPRLIFNGAAPIPLPGGTPSTETFNVVSGPFNNLGVPGAKSFHLLAPGYGNPANLPAAANPYFVRMASAPGTSVLADAMAQNPTFFSLWIGNNDVLGYALSGGDGTNPITDEATFTFAINTLITTLTSAGAKGVVANIPDVKTIPHFKVVPFNPLSPSNPSFGPMIPTLNATFAQLNQAFAFLGVPERSIQFNTNSNSPVVIHDESLLNISAQLTAVLQGGGLDPVTAALFGSQFGQCRQATNQDLFVLPSSNIIGQLNTARFTTLVGMGVPAATAGQLSINGVTFPLEDKWVLLPSEQADLAAATATFNTIIKNAAEGANLAFVDAFAILTQLSTTGIRFDNFHMTNAFVSGGAFSLDGIHITARGNAYIANKFTEAINATYGSTLRMNKMKDFQIHYPPILN</sequence>
<dbReference type="SUPFAM" id="SSF52266">
    <property type="entry name" value="SGNH hydrolase"/>
    <property type="match status" value="2"/>
</dbReference>
<dbReference type="PROSITE" id="PS51257">
    <property type="entry name" value="PROKAR_LIPOPROTEIN"/>
    <property type="match status" value="1"/>
</dbReference>
<evidence type="ECO:0000313" key="2">
    <source>
        <dbReference type="Proteomes" id="UP000625735"/>
    </source>
</evidence>
<dbReference type="RefSeq" id="WP_188361068.1">
    <property type="nucleotide sequence ID" value="NZ_BMFG01000002.1"/>
</dbReference>
<reference evidence="1" key="2">
    <citation type="submission" date="2020-09" db="EMBL/GenBank/DDBJ databases">
        <authorList>
            <person name="Sun Q."/>
            <person name="Zhou Y."/>
        </authorList>
    </citation>
    <scope>NUCLEOTIDE SEQUENCE</scope>
    <source>
        <strain evidence="1">CGMCC 1.12506</strain>
    </source>
</reference>
<evidence type="ECO:0000313" key="1">
    <source>
        <dbReference type="EMBL" id="GGD18370.1"/>
    </source>
</evidence>
<dbReference type="Gene3D" id="3.40.50.1110">
    <property type="entry name" value="SGNH hydrolase"/>
    <property type="match status" value="2"/>
</dbReference>
<comment type="caution">
    <text evidence="1">The sequence shown here is derived from an EMBL/GenBank/DDBJ whole genome shotgun (WGS) entry which is preliminary data.</text>
</comment>
<dbReference type="AlphaFoldDB" id="A0A916XWI8"/>
<dbReference type="InterPro" id="IPR036514">
    <property type="entry name" value="SGNH_hydro_sf"/>
</dbReference>
<keyword evidence="2" id="KW-1185">Reference proteome</keyword>
<reference evidence="1" key="1">
    <citation type="journal article" date="2014" name="Int. J. Syst. Evol. Microbiol.">
        <title>Complete genome sequence of Corynebacterium casei LMG S-19264T (=DSM 44701T), isolated from a smear-ripened cheese.</title>
        <authorList>
            <consortium name="US DOE Joint Genome Institute (JGI-PGF)"/>
            <person name="Walter F."/>
            <person name="Albersmeier A."/>
            <person name="Kalinowski J."/>
            <person name="Ruckert C."/>
        </authorList>
    </citation>
    <scope>NUCLEOTIDE SEQUENCE</scope>
    <source>
        <strain evidence="1">CGMCC 1.12506</strain>
    </source>
</reference>